<evidence type="ECO:0000313" key="10">
    <source>
        <dbReference type="EMBL" id="KZT25892.1"/>
    </source>
</evidence>
<dbReference type="OrthoDB" id="1368at2759"/>
<evidence type="ECO:0000256" key="1">
    <source>
        <dbReference type="ARBA" id="ARBA00004651"/>
    </source>
</evidence>
<feature type="transmembrane region" description="Helical" evidence="9">
    <location>
        <begin position="64"/>
        <end position="84"/>
    </location>
</feature>
<evidence type="ECO:0000313" key="11">
    <source>
        <dbReference type="Proteomes" id="UP000076761"/>
    </source>
</evidence>
<dbReference type="Pfam" id="PF25539">
    <property type="entry name" value="Bestrophin_2"/>
    <property type="match status" value="2"/>
</dbReference>
<keyword evidence="5 9" id="KW-1133">Transmembrane helix</keyword>
<keyword evidence="4 9" id="KW-0812">Transmembrane</keyword>
<gene>
    <name evidence="10" type="ORF">NEOLEDRAFT_1132916</name>
</gene>
<feature type="compositionally biased region" description="Polar residues" evidence="8">
    <location>
        <begin position="220"/>
        <end position="235"/>
    </location>
</feature>
<evidence type="ECO:0000256" key="2">
    <source>
        <dbReference type="ARBA" id="ARBA00022448"/>
    </source>
</evidence>
<feature type="region of interest" description="Disordered" evidence="8">
    <location>
        <begin position="220"/>
        <end position="247"/>
    </location>
</feature>
<organism evidence="10 11">
    <name type="scientific">Neolentinus lepideus HHB14362 ss-1</name>
    <dbReference type="NCBI Taxonomy" id="1314782"/>
    <lineage>
        <taxon>Eukaryota</taxon>
        <taxon>Fungi</taxon>
        <taxon>Dikarya</taxon>
        <taxon>Basidiomycota</taxon>
        <taxon>Agaricomycotina</taxon>
        <taxon>Agaricomycetes</taxon>
        <taxon>Gloeophyllales</taxon>
        <taxon>Gloeophyllaceae</taxon>
        <taxon>Neolentinus</taxon>
    </lineage>
</organism>
<keyword evidence="2" id="KW-0813">Transport</keyword>
<keyword evidence="11" id="KW-1185">Reference proteome</keyword>
<dbReference type="Proteomes" id="UP000076761">
    <property type="component" value="Unassembled WGS sequence"/>
</dbReference>
<name>A0A165SZ59_9AGAM</name>
<dbReference type="GO" id="GO:0005886">
    <property type="term" value="C:plasma membrane"/>
    <property type="evidence" value="ECO:0007669"/>
    <property type="project" value="UniProtKB-SubCell"/>
</dbReference>
<reference evidence="10 11" key="1">
    <citation type="journal article" date="2016" name="Mol. Biol. Evol.">
        <title>Comparative Genomics of Early-Diverging Mushroom-Forming Fungi Provides Insights into the Origins of Lignocellulose Decay Capabilities.</title>
        <authorList>
            <person name="Nagy L.G."/>
            <person name="Riley R."/>
            <person name="Tritt A."/>
            <person name="Adam C."/>
            <person name="Daum C."/>
            <person name="Floudas D."/>
            <person name="Sun H."/>
            <person name="Yadav J.S."/>
            <person name="Pangilinan J."/>
            <person name="Larsson K.H."/>
            <person name="Matsuura K."/>
            <person name="Barry K."/>
            <person name="Labutti K."/>
            <person name="Kuo R."/>
            <person name="Ohm R.A."/>
            <person name="Bhattacharya S.S."/>
            <person name="Shirouzu T."/>
            <person name="Yoshinaga Y."/>
            <person name="Martin F.M."/>
            <person name="Grigoriev I.V."/>
            <person name="Hibbett D.S."/>
        </authorList>
    </citation>
    <scope>NUCLEOTIDE SEQUENCE [LARGE SCALE GENOMIC DNA]</scope>
    <source>
        <strain evidence="10 11">HHB14362 ss-1</strain>
    </source>
</reference>
<evidence type="ECO:0000256" key="5">
    <source>
        <dbReference type="ARBA" id="ARBA00022989"/>
    </source>
</evidence>
<dbReference type="InParanoid" id="A0A165SZ59"/>
<dbReference type="PANTHER" id="PTHR33281">
    <property type="entry name" value="UPF0187 PROTEIN YNEE"/>
    <property type="match status" value="1"/>
</dbReference>
<dbReference type="InterPro" id="IPR044669">
    <property type="entry name" value="YneE/VCCN1/2-like"/>
</dbReference>
<keyword evidence="7 9" id="KW-0472">Membrane</keyword>
<dbReference type="PANTHER" id="PTHR33281:SF19">
    <property type="entry name" value="VOLTAGE-DEPENDENT ANION CHANNEL-FORMING PROTEIN YNEE"/>
    <property type="match status" value="1"/>
</dbReference>
<evidence type="ECO:0000256" key="9">
    <source>
        <dbReference type="SAM" id="Phobius"/>
    </source>
</evidence>
<comment type="subcellular location">
    <subcellularLocation>
        <location evidence="1">Cell membrane</location>
        <topology evidence="1">Multi-pass membrane protein</topology>
    </subcellularLocation>
</comment>
<evidence type="ECO:0000256" key="6">
    <source>
        <dbReference type="ARBA" id="ARBA00023065"/>
    </source>
</evidence>
<evidence type="ECO:0000256" key="4">
    <source>
        <dbReference type="ARBA" id="ARBA00022692"/>
    </source>
</evidence>
<dbReference type="AlphaFoldDB" id="A0A165SZ59"/>
<feature type="transmembrane region" description="Helical" evidence="9">
    <location>
        <begin position="407"/>
        <end position="428"/>
    </location>
</feature>
<keyword evidence="6" id="KW-0406">Ion transport</keyword>
<protein>
    <submittedName>
        <fullName evidence="10">UPF0187-domain-containing protein</fullName>
    </submittedName>
</protein>
<dbReference type="EMBL" id="KV425569">
    <property type="protein sequence ID" value="KZT25892.1"/>
    <property type="molecule type" value="Genomic_DNA"/>
</dbReference>
<evidence type="ECO:0000256" key="3">
    <source>
        <dbReference type="ARBA" id="ARBA00022475"/>
    </source>
</evidence>
<dbReference type="STRING" id="1314782.A0A165SZ59"/>
<keyword evidence="3" id="KW-1003">Cell membrane</keyword>
<accession>A0A165SZ59</accession>
<evidence type="ECO:0000256" key="7">
    <source>
        <dbReference type="ARBA" id="ARBA00023136"/>
    </source>
</evidence>
<feature type="transmembrane region" description="Helical" evidence="9">
    <location>
        <begin position="31"/>
        <end position="58"/>
    </location>
</feature>
<sequence length="512" mass="57324">MQAGMEAAFKVSNAVDPFGARKNPWRSSVDALLATALFRCWHILLFFTGWAAAITLISKFVHNLGFQSTLLTVIGTVLGFVISYRTTSSFERYNEGRRYWSQIVLASRTFARTVWFHVPEMMALGPDDAKMSEDEKKGRIIIEKKTVINLLEAFSVAVKHYLRGEDGIYYVDLYHLVKFLPSYAFPAGLPSTIDLREDSDASKETSDTLSALGRVTSIPEVNNGLSQRSPNSLSASHLPLPNGPPKKKVNLEVPASLREASNFDAEKGTTYSVGEDFLLPARLPPKYHLFDFFPFSLLVKLLTKSGQEVKGKKAARLRARLRQSDTHNLPLEISMYLSSYIAALQQRKALDPPTSSLLLGTLGQLVDALTGLERILTTPIPFSYSIHLWVVTIIYCLALPFQIYNYLGWITIPGTAVASFIFFGFLVAGEEIENPFGYDKNDLNMDHFTHNIIRNELHAITATPAPDPTHWVFSPVNNLIFAHSHRWQEEERIAPDEWVRRGLGSVRCALAA</sequence>
<feature type="transmembrane region" description="Helical" evidence="9">
    <location>
        <begin position="382"/>
        <end position="401"/>
    </location>
</feature>
<evidence type="ECO:0000256" key="8">
    <source>
        <dbReference type="SAM" id="MobiDB-lite"/>
    </source>
</evidence>
<proteinExistence type="predicted"/>
<dbReference type="GO" id="GO:0005254">
    <property type="term" value="F:chloride channel activity"/>
    <property type="evidence" value="ECO:0007669"/>
    <property type="project" value="InterPro"/>
</dbReference>